<sequence length="121" mass="12992">MSQLGVSRPQSFTERLPQIPHPLSQRGSADNLDIRGVSRSGPHDRPSSILHGPTPPDSGRPLGHEEAAMYRTPKRSAHGPSPGKQSRASSLKGYDGPQIDTIPEDIAVMHGEAGKTKLPLF</sequence>
<dbReference type="HOGENOM" id="CLU_2043880_0_0_1"/>
<dbReference type="EMBL" id="AMQN01041248">
    <property type="status" value="NOT_ANNOTATED_CDS"/>
    <property type="molecule type" value="Genomic_DNA"/>
</dbReference>
<feature type="region of interest" description="Disordered" evidence="1">
    <location>
        <begin position="1"/>
        <end position="108"/>
    </location>
</feature>
<feature type="compositionally biased region" description="Polar residues" evidence="1">
    <location>
        <begin position="1"/>
        <end position="13"/>
    </location>
</feature>
<evidence type="ECO:0000313" key="2">
    <source>
        <dbReference type="EMBL" id="ELU10243.1"/>
    </source>
</evidence>
<evidence type="ECO:0000256" key="1">
    <source>
        <dbReference type="SAM" id="MobiDB-lite"/>
    </source>
</evidence>
<gene>
    <name evidence="2" type="ORF">CAPTEDRAFT_192094</name>
</gene>
<keyword evidence="4" id="KW-1185">Reference proteome</keyword>
<feature type="non-terminal residue" evidence="2">
    <location>
        <position position="121"/>
    </location>
</feature>
<dbReference type="EnsemblMetazoa" id="CapteT192094">
    <property type="protein sequence ID" value="CapteP192094"/>
    <property type="gene ID" value="CapteG192094"/>
</dbReference>
<accession>R7UUE7</accession>
<dbReference type="AlphaFoldDB" id="R7UUE7"/>
<reference evidence="4" key="1">
    <citation type="submission" date="2012-12" db="EMBL/GenBank/DDBJ databases">
        <authorList>
            <person name="Hellsten U."/>
            <person name="Grimwood J."/>
            <person name="Chapman J.A."/>
            <person name="Shapiro H."/>
            <person name="Aerts A."/>
            <person name="Otillar R.P."/>
            <person name="Terry A.Y."/>
            <person name="Boore J.L."/>
            <person name="Simakov O."/>
            <person name="Marletaz F."/>
            <person name="Cho S.-J."/>
            <person name="Edsinger-Gonzales E."/>
            <person name="Havlak P."/>
            <person name="Kuo D.-H."/>
            <person name="Larsson T."/>
            <person name="Lv J."/>
            <person name="Arendt D."/>
            <person name="Savage R."/>
            <person name="Osoegawa K."/>
            <person name="de Jong P."/>
            <person name="Lindberg D.R."/>
            <person name="Seaver E.C."/>
            <person name="Weisblat D.A."/>
            <person name="Putnam N.H."/>
            <person name="Grigoriev I.V."/>
            <person name="Rokhsar D.S."/>
        </authorList>
    </citation>
    <scope>NUCLEOTIDE SEQUENCE</scope>
    <source>
        <strain evidence="4">I ESC-2004</strain>
    </source>
</reference>
<protein>
    <submittedName>
        <fullName evidence="2 3">Uncharacterized protein</fullName>
    </submittedName>
</protein>
<evidence type="ECO:0000313" key="4">
    <source>
        <dbReference type="Proteomes" id="UP000014760"/>
    </source>
</evidence>
<organism evidence="2">
    <name type="scientific">Capitella teleta</name>
    <name type="common">Polychaete worm</name>
    <dbReference type="NCBI Taxonomy" id="283909"/>
    <lineage>
        <taxon>Eukaryota</taxon>
        <taxon>Metazoa</taxon>
        <taxon>Spiralia</taxon>
        <taxon>Lophotrochozoa</taxon>
        <taxon>Annelida</taxon>
        <taxon>Polychaeta</taxon>
        <taxon>Sedentaria</taxon>
        <taxon>Scolecida</taxon>
        <taxon>Capitellidae</taxon>
        <taxon>Capitella</taxon>
    </lineage>
</organism>
<reference evidence="2 4" key="2">
    <citation type="journal article" date="2013" name="Nature">
        <title>Insights into bilaterian evolution from three spiralian genomes.</title>
        <authorList>
            <person name="Simakov O."/>
            <person name="Marletaz F."/>
            <person name="Cho S.J."/>
            <person name="Edsinger-Gonzales E."/>
            <person name="Havlak P."/>
            <person name="Hellsten U."/>
            <person name="Kuo D.H."/>
            <person name="Larsson T."/>
            <person name="Lv J."/>
            <person name="Arendt D."/>
            <person name="Savage R."/>
            <person name="Osoegawa K."/>
            <person name="de Jong P."/>
            <person name="Grimwood J."/>
            <person name="Chapman J.A."/>
            <person name="Shapiro H."/>
            <person name="Aerts A."/>
            <person name="Otillar R.P."/>
            <person name="Terry A.Y."/>
            <person name="Boore J.L."/>
            <person name="Grigoriev I.V."/>
            <person name="Lindberg D.R."/>
            <person name="Seaver E.C."/>
            <person name="Weisblat D.A."/>
            <person name="Putnam N.H."/>
            <person name="Rokhsar D.S."/>
        </authorList>
    </citation>
    <scope>NUCLEOTIDE SEQUENCE</scope>
    <source>
        <strain evidence="2 4">I ESC-2004</strain>
    </source>
</reference>
<dbReference type="Proteomes" id="UP000014760">
    <property type="component" value="Unassembled WGS sequence"/>
</dbReference>
<name>R7UUE7_CAPTE</name>
<evidence type="ECO:0000313" key="3">
    <source>
        <dbReference type="EnsemblMetazoa" id="CapteP192094"/>
    </source>
</evidence>
<dbReference type="EMBL" id="KB297648">
    <property type="protein sequence ID" value="ELU10243.1"/>
    <property type="molecule type" value="Genomic_DNA"/>
</dbReference>
<dbReference type="OMA" id="NSQAMNP"/>
<proteinExistence type="predicted"/>
<reference evidence="3" key="3">
    <citation type="submission" date="2015-06" db="UniProtKB">
        <authorList>
            <consortium name="EnsemblMetazoa"/>
        </authorList>
    </citation>
    <scope>IDENTIFICATION</scope>
</reference>